<evidence type="ECO:0000313" key="7">
    <source>
        <dbReference type="EMBL" id="NAY91817.1"/>
    </source>
</evidence>
<feature type="transmembrane region" description="Helical" evidence="6">
    <location>
        <begin position="12"/>
        <end position="28"/>
    </location>
</feature>
<evidence type="ECO:0000313" key="8">
    <source>
        <dbReference type="Proteomes" id="UP000667650"/>
    </source>
</evidence>
<feature type="transmembrane region" description="Helical" evidence="6">
    <location>
        <begin position="198"/>
        <end position="216"/>
    </location>
</feature>
<keyword evidence="3 6" id="KW-0812">Transmembrane</keyword>
<keyword evidence="8" id="KW-1185">Reference proteome</keyword>
<dbReference type="Pfam" id="PF07947">
    <property type="entry name" value="YhhN"/>
    <property type="match status" value="1"/>
</dbReference>
<evidence type="ECO:0000256" key="1">
    <source>
        <dbReference type="ARBA" id="ARBA00004141"/>
    </source>
</evidence>
<dbReference type="PANTHER" id="PTHR31885">
    <property type="entry name" value="GH04784P"/>
    <property type="match status" value="1"/>
</dbReference>
<keyword evidence="4 6" id="KW-1133">Transmembrane helix</keyword>
<dbReference type="Proteomes" id="UP000667650">
    <property type="component" value="Unassembled WGS sequence"/>
</dbReference>
<protein>
    <submittedName>
        <fullName evidence="7">Lysoplasmalogenase</fullName>
    </submittedName>
</protein>
<gene>
    <name evidence="7" type="ORF">GTQ34_07805</name>
</gene>
<reference evidence="7" key="1">
    <citation type="submission" date="2020-01" db="EMBL/GenBank/DDBJ databases">
        <title>Muricauda ochracea sp. nov., isolated from a tidal flat of Garorim bay in Korea.</title>
        <authorList>
            <person name="Kim D."/>
            <person name="Yoo Y."/>
            <person name="Kim J.-J."/>
        </authorList>
    </citation>
    <scope>NUCLEOTIDE SEQUENCE</scope>
    <source>
        <strain evidence="7">JGD-17</strain>
    </source>
</reference>
<sequence length="235" mass="26559">MVRQGNKKQQVLNGLAFLSGVLAIYFELRDNTSLFTVFKPLTTIIILSLLFLAPKNGDIKLRNTVLAALIFCLMGDILLLWETYFVLGLASFLMAHIFFTTAFIRLEGFQFKGLSLFVLLAIGLGVFFWLKPDLEKLLLPVGIYILVIVFMAWQGTSLYFARNKKNYARIGIAVLLFMFSDTLIAIDKFKVPFRWSGPVILGTYWVSIGLITNAMLNGVTQNKEVIINPVFVQEQ</sequence>
<comment type="similarity">
    <text evidence="2">Belongs to the TMEM86 family.</text>
</comment>
<dbReference type="PANTHER" id="PTHR31885:SF6">
    <property type="entry name" value="GH04784P"/>
    <property type="match status" value="1"/>
</dbReference>
<dbReference type="GO" id="GO:0016020">
    <property type="term" value="C:membrane"/>
    <property type="evidence" value="ECO:0007669"/>
    <property type="project" value="UniProtKB-SubCell"/>
</dbReference>
<feature type="transmembrane region" description="Helical" evidence="6">
    <location>
        <begin position="113"/>
        <end position="131"/>
    </location>
</feature>
<dbReference type="InterPro" id="IPR012506">
    <property type="entry name" value="TMEM86B-like"/>
</dbReference>
<feature type="transmembrane region" description="Helical" evidence="6">
    <location>
        <begin position="87"/>
        <end position="106"/>
    </location>
</feature>
<accession>A0A964TBI7</accession>
<evidence type="ECO:0000256" key="4">
    <source>
        <dbReference type="ARBA" id="ARBA00022989"/>
    </source>
</evidence>
<evidence type="ECO:0000256" key="6">
    <source>
        <dbReference type="SAM" id="Phobius"/>
    </source>
</evidence>
<feature type="transmembrane region" description="Helical" evidence="6">
    <location>
        <begin position="137"/>
        <end position="160"/>
    </location>
</feature>
<feature type="transmembrane region" description="Helical" evidence="6">
    <location>
        <begin position="167"/>
        <end position="186"/>
    </location>
</feature>
<dbReference type="AlphaFoldDB" id="A0A964TBI7"/>
<evidence type="ECO:0000256" key="3">
    <source>
        <dbReference type="ARBA" id="ARBA00022692"/>
    </source>
</evidence>
<evidence type="ECO:0000256" key="5">
    <source>
        <dbReference type="ARBA" id="ARBA00023136"/>
    </source>
</evidence>
<comment type="caution">
    <text evidence="7">The sequence shown here is derived from an EMBL/GenBank/DDBJ whole genome shotgun (WGS) entry which is preliminary data.</text>
</comment>
<name>A0A964TBI7_9FLAO</name>
<keyword evidence="5 6" id="KW-0472">Membrane</keyword>
<dbReference type="GO" id="GO:0016787">
    <property type="term" value="F:hydrolase activity"/>
    <property type="evidence" value="ECO:0007669"/>
    <property type="project" value="TreeGrafter"/>
</dbReference>
<feature type="transmembrane region" description="Helical" evidence="6">
    <location>
        <begin position="64"/>
        <end position="81"/>
    </location>
</feature>
<organism evidence="7 8">
    <name type="scientific">Flagellimonas ochracea</name>
    <dbReference type="NCBI Taxonomy" id="2696472"/>
    <lineage>
        <taxon>Bacteria</taxon>
        <taxon>Pseudomonadati</taxon>
        <taxon>Bacteroidota</taxon>
        <taxon>Flavobacteriia</taxon>
        <taxon>Flavobacteriales</taxon>
        <taxon>Flavobacteriaceae</taxon>
        <taxon>Flagellimonas</taxon>
    </lineage>
</organism>
<feature type="transmembrane region" description="Helical" evidence="6">
    <location>
        <begin position="34"/>
        <end position="52"/>
    </location>
</feature>
<dbReference type="RefSeq" id="WP_166523218.1">
    <property type="nucleotide sequence ID" value="NZ_JAAABI010000002.1"/>
</dbReference>
<dbReference type="EMBL" id="JAAABI010000002">
    <property type="protein sequence ID" value="NAY91817.1"/>
    <property type="molecule type" value="Genomic_DNA"/>
</dbReference>
<comment type="subcellular location">
    <subcellularLocation>
        <location evidence="1">Membrane</location>
        <topology evidence="1">Multi-pass membrane protein</topology>
    </subcellularLocation>
</comment>
<evidence type="ECO:0000256" key="2">
    <source>
        <dbReference type="ARBA" id="ARBA00007375"/>
    </source>
</evidence>
<proteinExistence type="inferred from homology"/>